<evidence type="ECO:0000313" key="3">
    <source>
        <dbReference type="EMBL" id="OQP50060.1"/>
    </source>
</evidence>
<dbReference type="Pfam" id="PF00072">
    <property type="entry name" value="Response_reg"/>
    <property type="match status" value="1"/>
</dbReference>
<gene>
    <name evidence="3" type="ORF">A4D02_26855</name>
</gene>
<accession>A0ABX3NZB7</accession>
<dbReference type="SMART" id="SM00448">
    <property type="entry name" value="REC"/>
    <property type="match status" value="1"/>
</dbReference>
<proteinExistence type="predicted"/>
<keyword evidence="4" id="KW-1185">Reference proteome</keyword>
<protein>
    <recommendedName>
        <fullName evidence="2">Response regulatory domain-containing protein</fullName>
    </recommendedName>
</protein>
<dbReference type="EMBL" id="LWBO01000007">
    <property type="protein sequence ID" value="OQP50060.1"/>
    <property type="molecule type" value="Genomic_DNA"/>
</dbReference>
<comment type="caution">
    <text evidence="3">The sequence shown here is derived from an EMBL/GenBank/DDBJ whole genome shotgun (WGS) entry which is preliminary data.</text>
</comment>
<dbReference type="PANTHER" id="PTHR44520">
    <property type="entry name" value="RESPONSE REGULATOR RCP1-RELATED"/>
    <property type="match status" value="1"/>
</dbReference>
<evidence type="ECO:0000259" key="2">
    <source>
        <dbReference type="PROSITE" id="PS50110"/>
    </source>
</evidence>
<dbReference type="PROSITE" id="PS50110">
    <property type="entry name" value="RESPONSE_REGULATORY"/>
    <property type="match status" value="1"/>
</dbReference>
<dbReference type="Proteomes" id="UP000192277">
    <property type="component" value="Unassembled WGS sequence"/>
</dbReference>
<dbReference type="InterPro" id="IPR011006">
    <property type="entry name" value="CheY-like_superfamily"/>
</dbReference>
<feature type="domain" description="Response regulatory" evidence="2">
    <location>
        <begin position="7"/>
        <end position="129"/>
    </location>
</feature>
<dbReference type="SUPFAM" id="SSF52172">
    <property type="entry name" value="CheY-like"/>
    <property type="match status" value="1"/>
</dbReference>
<feature type="modified residue" description="4-aspartylphosphate" evidence="1">
    <location>
        <position position="62"/>
    </location>
</feature>
<sequence>MGKNKVNILMADDDVEDIELIEEAILNIEPDATLHKFFNGNSVLEYLRSAPDDSLPCLIVLDYNMPELKGSEVLSFMKSKKRYDTIPKVVLSTSNAYRHQHECLNNGASEYIVKPDNMKELQSLAKKLLTYCNGIA</sequence>
<keyword evidence="1" id="KW-0597">Phosphoprotein</keyword>
<evidence type="ECO:0000313" key="4">
    <source>
        <dbReference type="Proteomes" id="UP000192277"/>
    </source>
</evidence>
<dbReference type="PANTHER" id="PTHR44520:SF2">
    <property type="entry name" value="RESPONSE REGULATOR RCP1"/>
    <property type="match status" value="1"/>
</dbReference>
<dbReference type="RefSeq" id="WP_049815535.1">
    <property type="nucleotide sequence ID" value="NZ_LWBO01000007.1"/>
</dbReference>
<evidence type="ECO:0000256" key="1">
    <source>
        <dbReference type="PROSITE-ProRule" id="PRU00169"/>
    </source>
</evidence>
<dbReference type="Gene3D" id="3.40.50.2300">
    <property type="match status" value="1"/>
</dbReference>
<dbReference type="InterPro" id="IPR001789">
    <property type="entry name" value="Sig_transdc_resp-reg_receiver"/>
</dbReference>
<dbReference type="InterPro" id="IPR052893">
    <property type="entry name" value="TCS_response_regulator"/>
</dbReference>
<reference evidence="3 4" key="1">
    <citation type="submission" date="2016-04" db="EMBL/GenBank/DDBJ databases">
        <authorList>
            <person name="Chen L."/>
            <person name="Zhuang W."/>
            <person name="Wang G."/>
        </authorList>
    </citation>
    <scope>NUCLEOTIDE SEQUENCE [LARGE SCALE GENOMIC DNA]</scope>
    <source>
        <strain evidence="4">GR20</strain>
    </source>
</reference>
<organism evidence="3 4">
    <name type="scientific">Niastella koreensis</name>
    <dbReference type="NCBI Taxonomy" id="354356"/>
    <lineage>
        <taxon>Bacteria</taxon>
        <taxon>Pseudomonadati</taxon>
        <taxon>Bacteroidota</taxon>
        <taxon>Chitinophagia</taxon>
        <taxon>Chitinophagales</taxon>
        <taxon>Chitinophagaceae</taxon>
        <taxon>Niastella</taxon>
    </lineage>
</organism>
<name>A0ABX3NZB7_9BACT</name>